<reference evidence="1" key="2">
    <citation type="submission" date="2020-09" db="EMBL/GenBank/DDBJ databases">
        <authorList>
            <person name="Sun Q."/>
            <person name="Ohkuma M."/>
        </authorList>
    </citation>
    <scope>NUCLEOTIDE SEQUENCE</scope>
    <source>
        <strain evidence="1">JCM 14359</strain>
    </source>
</reference>
<dbReference type="InterPro" id="IPR024747">
    <property type="entry name" value="Pyridox_Oxase-rel"/>
</dbReference>
<evidence type="ECO:0000313" key="1">
    <source>
        <dbReference type="EMBL" id="GGI96899.1"/>
    </source>
</evidence>
<name>A0A830EK53_9EURY</name>
<protein>
    <recommendedName>
        <fullName evidence="3">Pyridoxamine 5'-phosphate oxidase family protein</fullName>
    </recommendedName>
</protein>
<dbReference type="AlphaFoldDB" id="A0A830EK53"/>
<dbReference type="EMBL" id="BMOC01000001">
    <property type="protein sequence ID" value="GGI96899.1"/>
    <property type="molecule type" value="Genomic_DNA"/>
</dbReference>
<evidence type="ECO:0008006" key="3">
    <source>
        <dbReference type="Google" id="ProtNLM"/>
    </source>
</evidence>
<dbReference type="OrthoDB" id="953at2157"/>
<dbReference type="SUPFAM" id="SSF50475">
    <property type="entry name" value="FMN-binding split barrel"/>
    <property type="match status" value="1"/>
</dbReference>
<gene>
    <name evidence="1" type="ORF">GCM10008995_03640</name>
</gene>
<dbReference type="RefSeq" id="WP_188785668.1">
    <property type="nucleotide sequence ID" value="NZ_BMOC01000001.1"/>
</dbReference>
<dbReference type="Proteomes" id="UP000653099">
    <property type="component" value="Unassembled WGS sequence"/>
</dbReference>
<accession>A0A830EK53</accession>
<evidence type="ECO:0000313" key="2">
    <source>
        <dbReference type="Proteomes" id="UP000653099"/>
    </source>
</evidence>
<dbReference type="InterPro" id="IPR012349">
    <property type="entry name" value="Split_barrel_FMN-bd"/>
</dbReference>
<keyword evidence="2" id="KW-1185">Reference proteome</keyword>
<dbReference type="Gene3D" id="2.30.110.10">
    <property type="entry name" value="Electron Transport, Fmn-binding Protein, Chain A"/>
    <property type="match status" value="1"/>
</dbReference>
<comment type="caution">
    <text evidence="1">The sequence shown here is derived from an EMBL/GenBank/DDBJ whole genome shotgun (WGS) entry which is preliminary data.</text>
</comment>
<proteinExistence type="predicted"/>
<organism evidence="1 2">
    <name type="scientific">Halobellus salinus</name>
    <dbReference type="NCBI Taxonomy" id="931585"/>
    <lineage>
        <taxon>Archaea</taxon>
        <taxon>Methanobacteriati</taxon>
        <taxon>Methanobacteriota</taxon>
        <taxon>Stenosarchaea group</taxon>
        <taxon>Halobacteria</taxon>
        <taxon>Halobacteriales</taxon>
        <taxon>Haloferacaceae</taxon>
        <taxon>Halobellus</taxon>
    </lineage>
</organism>
<sequence length="149" mass="15951">MNRTESIGMDAGERDSFLGIGGTGVISVPRSDDSPPHSVPVSYGYDRSETTFYFRLAVGSDSAKQDAGGSSVTFVVYGQEGGAWQSVVVTGRLEETSEASVATGSLEGLQRVHIPLVDIFGRPTKDVPFGFYRLVPDEITARKESSDPQ</sequence>
<reference evidence="1" key="1">
    <citation type="journal article" date="2014" name="Int. J. Syst. Evol. Microbiol.">
        <title>Complete genome sequence of Corynebacterium casei LMG S-19264T (=DSM 44701T), isolated from a smear-ripened cheese.</title>
        <authorList>
            <consortium name="US DOE Joint Genome Institute (JGI-PGF)"/>
            <person name="Walter F."/>
            <person name="Albersmeier A."/>
            <person name="Kalinowski J."/>
            <person name="Ruckert C."/>
        </authorList>
    </citation>
    <scope>NUCLEOTIDE SEQUENCE</scope>
    <source>
        <strain evidence="1">JCM 14359</strain>
    </source>
</reference>
<dbReference type="Pfam" id="PF12900">
    <property type="entry name" value="Pyridox_ox_2"/>
    <property type="match status" value="1"/>
</dbReference>